<evidence type="ECO:0000256" key="1">
    <source>
        <dbReference type="SAM" id="MobiDB-lite"/>
    </source>
</evidence>
<accession>A0ABP7C893</accession>
<comment type="caution">
    <text evidence="3">The sequence shown here is derived from an EMBL/GenBank/DDBJ whole genome shotgun (WGS) entry which is preliminary data.</text>
</comment>
<dbReference type="Proteomes" id="UP001500752">
    <property type="component" value="Unassembled WGS sequence"/>
</dbReference>
<feature type="region of interest" description="Disordered" evidence="1">
    <location>
        <begin position="1"/>
        <end position="25"/>
    </location>
</feature>
<proteinExistence type="predicted"/>
<evidence type="ECO:0000313" key="4">
    <source>
        <dbReference type="Proteomes" id="UP001500752"/>
    </source>
</evidence>
<organism evidence="3 4">
    <name type="scientific">Arthrobacter ginkgonis</name>
    <dbReference type="NCBI Taxonomy" id="1630594"/>
    <lineage>
        <taxon>Bacteria</taxon>
        <taxon>Bacillati</taxon>
        <taxon>Actinomycetota</taxon>
        <taxon>Actinomycetes</taxon>
        <taxon>Micrococcales</taxon>
        <taxon>Micrococcaceae</taxon>
        <taxon>Arthrobacter</taxon>
    </lineage>
</organism>
<dbReference type="InterPro" id="IPR000073">
    <property type="entry name" value="AB_hydrolase_1"/>
</dbReference>
<name>A0ABP7C893_9MICC</name>
<sequence>MTPLKPSPHVPRQDPAGYPEVHPPRAGRDGAGTLVFLHGGNVGNWMWDPQVQSFADHQVLTPHLPGFGARVDEDWEGLDSAADDVAAFIADESANGTVHLVGLSLGAVVGLRVLARHPELVQSALVSGAVVDGVGAAVRAAAALQLRLWDSEWFWRLQASAFGIPEDGRRLYTDHGLSTRADTMRAMLDEVYAGGLPAGLSGYAGPLLAVAGQREPKLVARGFPALHRELPQAQFRLAPGMHHAWSIEDPLLFNSMVRAWAVHGTVHPRLLPAPGTNNS</sequence>
<dbReference type="PANTHER" id="PTHR43689">
    <property type="entry name" value="HYDROLASE"/>
    <property type="match status" value="1"/>
</dbReference>
<dbReference type="PANTHER" id="PTHR43689:SF8">
    <property type="entry name" value="ALPHA_BETA-HYDROLASES SUPERFAMILY PROTEIN"/>
    <property type="match status" value="1"/>
</dbReference>
<dbReference type="InterPro" id="IPR029058">
    <property type="entry name" value="AB_hydrolase_fold"/>
</dbReference>
<dbReference type="EMBL" id="BAABEO010000009">
    <property type="protein sequence ID" value="GAA3678811.1"/>
    <property type="molecule type" value="Genomic_DNA"/>
</dbReference>
<dbReference type="GO" id="GO:0016787">
    <property type="term" value="F:hydrolase activity"/>
    <property type="evidence" value="ECO:0007669"/>
    <property type="project" value="UniProtKB-KW"/>
</dbReference>
<dbReference type="Pfam" id="PF12697">
    <property type="entry name" value="Abhydrolase_6"/>
    <property type="match status" value="1"/>
</dbReference>
<dbReference type="SUPFAM" id="SSF53474">
    <property type="entry name" value="alpha/beta-Hydrolases"/>
    <property type="match status" value="1"/>
</dbReference>
<gene>
    <name evidence="3" type="ORF">GCM10023081_16360</name>
</gene>
<evidence type="ECO:0000259" key="2">
    <source>
        <dbReference type="Pfam" id="PF12697"/>
    </source>
</evidence>
<keyword evidence="4" id="KW-1185">Reference proteome</keyword>
<protein>
    <submittedName>
        <fullName evidence="3">Alpha/beta hydrolase</fullName>
    </submittedName>
</protein>
<feature type="domain" description="AB hydrolase-1" evidence="2">
    <location>
        <begin position="34"/>
        <end position="252"/>
    </location>
</feature>
<dbReference type="Gene3D" id="3.40.50.1820">
    <property type="entry name" value="alpha/beta hydrolase"/>
    <property type="match status" value="1"/>
</dbReference>
<keyword evidence="3" id="KW-0378">Hydrolase</keyword>
<reference evidence="4" key="1">
    <citation type="journal article" date="2019" name="Int. J. Syst. Evol. Microbiol.">
        <title>The Global Catalogue of Microorganisms (GCM) 10K type strain sequencing project: providing services to taxonomists for standard genome sequencing and annotation.</title>
        <authorList>
            <consortium name="The Broad Institute Genomics Platform"/>
            <consortium name="The Broad Institute Genome Sequencing Center for Infectious Disease"/>
            <person name="Wu L."/>
            <person name="Ma J."/>
        </authorList>
    </citation>
    <scope>NUCLEOTIDE SEQUENCE [LARGE SCALE GENOMIC DNA]</scope>
    <source>
        <strain evidence="4">JCM 30742</strain>
    </source>
</reference>
<evidence type="ECO:0000313" key="3">
    <source>
        <dbReference type="EMBL" id="GAA3678811.1"/>
    </source>
</evidence>
<dbReference type="RefSeq" id="WP_345149912.1">
    <property type="nucleotide sequence ID" value="NZ_BAABEO010000009.1"/>
</dbReference>